<evidence type="ECO:0000256" key="12">
    <source>
        <dbReference type="PROSITE-ProRule" id="PRU01360"/>
    </source>
</evidence>
<evidence type="ECO:0000256" key="10">
    <source>
        <dbReference type="ARBA" id="ARBA00023136"/>
    </source>
</evidence>
<keyword evidence="7" id="KW-0408">Iron</keyword>
<comment type="similarity">
    <text evidence="12 14">Belongs to the TonB-dependent receptor family.</text>
</comment>
<organism evidence="18 19">
    <name type="scientific">Rhizorhabdus wittichii (strain DSM 6014 / CCUG 31198 / JCM 15750 / NBRC 105917 / EY 4224 / RW1)</name>
    <name type="common">Sphingomonas wittichii</name>
    <dbReference type="NCBI Taxonomy" id="392499"/>
    <lineage>
        <taxon>Bacteria</taxon>
        <taxon>Pseudomonadati</taxon>
        <taxon>Pseudomonadota</taxon>
        <taxon>Alphaproteobacteria</taxon>
        <taxon>Sphingomonadales</taxon>
        <taxon>Sphingomonadaceae</taxon>
        <taxon>Rhizorhabdus</taxon>
    </lineage>
</organism>
<reference evidence="18 19" key="1">
    <citation type="journal article" date="2010" name="J. Bacteriol.">
        <title>Genome sequence of the dioxin-mineralizing bacterium Sphingomonas wittichii RW1.</title>
        <authorList>
            <person name="Miller T.R."/>
            <person name="Delcher A.L."/>
            <person name="Salzberg S.L."/>
            <person name="Saunders E."/>
            <person name="Detter J.C."/>
            <person name="Halden R.U."/>
        </authorList>
    </citation>
    <scope>NUCLEOTIDE SEQUENCE [LARGE SCALE GENOMIC DNA]</scope>
    <source>
        <strain evidence="19">DSM 6014 / CCUG 31198 / JCM 15750 / NBRC 105917 / EY 4224 / RW1</strain>
    </source>
</reference>
<dbReference type="InterPro" id="IPR036942">
    <property type="entry name" value="Beta-barrel_TonB_sf"/>
</dbReference>
<dbReference type="InterPro" id="IPR000531">
    <property type="entry name" value="Beta-barrel_TonB"/>
</dbReference>
<evidence type="ECO:0000256" key="4">
    <source>
        <dbReference type="ARBA" id="ARBA00022496"/>
    </source>
</evidence>
<dbReference type="SUPFAM" id="SSF56935">
    <property type="entry name" value="Porins"/>
    <property type="match status" value="1"/>
</dbReference>
<keyword evidence="6 15" id="KW-0732">Signal</keyword>
<keyword evidence="5 12" id="KW-0812">Transmembrane</keyword>
<keyword evidence="8" id="KW-0406">Ion transport</keyword>
<keyword evidence="4" id="KW-0410">Iron transport</keyword>
<dbReference type="PANTHER" id="PTHR32552">
    <property type="entry name" value="FERRICHROME IRON RECEPTOR-RELATED"/>
    <property type="match status" value="1"/>
</dbReference>
<dbReference type="Gene3D" id="2.40.170.20">
    <property type="entry name" value="TonB-dependent receptor, beta-barrel domain"/>
    <property type="match status" value="1"/>
</dbReference>
<evidence type="ECO:0000256" key="11">
    <source>
        <dbReference type="ARBA" id="ARBA00023237"/>
    </source>
</evidence>
<evidence type="ECO:0000313" key="18">
    <source>
        <dbReference type="EMBL" id="ABQ69452.1"/>
    </source>
</evidence>
<feature type="short sequence motif" description="TonB C-terminal box" evidence="13">
    <location>
        <begin position="708"/>
        <end position="725"/>
    </location>
</feature>
<evidence type="ECO:0000256" key="3">
    <source>
        <dbReference type="ARBA" id="ARBA00022452"/>
    </source>
</evidence>
<keyword evidence="11 12" id="KW-0998">Cell outer membrane</keyword>
<dbReference type="PROSITE" id="PS52016">
    <property type="entry name" value="TONB_DEPENDENT_REC_3"/>
    <property type="match status" value="1"/>
</dbReference>
<dbReference type="Proteomes" id="UP000001989">
    <property type="component" value="Chromosome"/>
</dbReference>
<evidence type="ECO:0000256" key="2">
    <source>
        <dbReference type="ARBA" id="ARBA00022448"/>
    </source>
</evidence>
<evidence type="ECO:0000256" key="6">
    <source>
        <dbReference type="ARBA" id="ARBA00022729"/>
    </source>
</evidence>
<evidence type="ECO:0000256" key="1">
    <source>
        <dbReference type="ARBA" id="ARBA00004571"/>
    </source>
</evidence>
<keyword evidence="10 12" id="KW-0472">Membrane</keyword>
<evidence type="ECO:0000256" key="7">
    <source>
        <dbReference type="ARBA" id="ARBA00023004"/>
    </source>
</evidence>
<sequence>MKRTAKWSVAGLRTGAALAGLMLGHMPAAAQTAGSAAEDEAPGEIVVTAQRRSESLQNVPIAAVALTGANLVQRGVQDMRDLALVSPSLKIDTPFGNTAPKITLRGVGSGSFNLNTETTVALYVDDLVMNPVSSKLGQLFDVDRVEVLRGPQGTLYGKNSTGGAVNYITRKPDGTTGADASLTVARYGEYSIQAGAQTGLTDALSVRVAVNRRYRDGYQYNNFTGRRVKDHDDWGGRVTLRYDGDRIDASLKLFADRSRTDAFFINTLGVNVDGSSTADGTNPITGFTPSRDIDSVSFDHAPRSDVDNRGVALNLEASLGDLTLTSVSGYLRSIGHISQDQDGSPVDAVATEFNSKADEVSQEIRLASDPGQALSWIVGGSAFHQDLRLNDAFLLPLFGLPPVVLDTREKTTSLAAFADATWKLGERISLIGGIRITTDKKSFHHATGFSLIGPFDIARSRRWTEPSYRVGINYQATPSTLLYLSYNRGYRSGAFDVGFPTTTEQFEAANPEFVDAFEGGIKTALFDRRVRIAADIFYEIFKDQQLLIQRSDPGSICCSLVNAGKSRIYGFEFDGTARIASNVDLTVQGSVIRSKYLEFMSGPIDYSGTQLANVPRYQLRLAPEARLPLASGDVFVSPDVQFTGRQRAAEAGVDPFGRDIQKSYVRINGQLGYRDGDGRFSAFVFVRNATNKRTKLDFARFTAFGYNQVTWSEPRSWGLTVTGRF</sequence>
<keyword evidence="2 12" id="KW-0813">Transport</keyword>
<keyword evidence="9 14" id="KW-0798">TonB box</keyword>
<evidence type="ECO:0000256" key="14">
    <source>
        <dbReference type="RuleBase" id="RU003357"/>
    </source>
</evidence>
<feature type="domain" description="TonB-dependent receptor-like beta-barrel" evidence="16">
    <location>
        <begin position="268"/>
        <end position="688"/>
    </location>
</feature>
<dbReference type="Pfam" id="PF00593">
    <property type="entry name" value="TonB_dep_Rec_b-barrel"/>
    <property type="match status" value="1"/>
</dbReference>
<keyword evidence="18" id="KW-0675">Receptor</keyword>
<name>A0A9J9LDB2_RHIWR</name>
<evidence type="ECO:0000256" key="15">
    <source>
        <dbReference type="SAM" id="SignalP"/>
    </source>
</evidence>
<evidence type="ECO:0000259" key="16">
    <source>
        <dbReference type="Pfam" id="PF00593"/>
    </source>
</evidence>
<dbReference type="GO" id="GO:0009279">
    <property type="term" value="C:cell outer membrane"/>
    <property type="evidence" value="ECO:0007669"/>
    <property type="project" value="UniProtKB-SubCell"/>
</dbReference>
<dbReference type="KEGG" id="swi:Swit_3103"/>
<evidence type="ECO:0000313" key="19">
    <source>
        <dbReference type="Proteomes" id="UP000001989"/>
    </source>
</evidence>
<protein>
    <submittedName>
        <fullName evidence="18">TonB-dependent receptor</fullName>
    </submittedName>
</protein>
<proteinExistence type="inferred from homology"/>
<evidence type="ECO:0000256" key="9">
    <source>
        <dbReference type="ARBA" id="ARBA00023077"/>
    </source>
</evidence>
<evidence type="ECO:0000256" key="8">
    <source>
        <dbReference type="ARBA" id="ARBA00023065"/>
    </source>
</evidence>
<evidence type="ECO:0000256" key="13">
    <source>
        <dbReference type="PROSITE-ProRule" id="PRU10144"/>
    </source>
</evidence>
<comment type="subcellular location">
    <subcellularLocation>
        <location evidence="1 12">Cell outer membrane</location>
        <topology evidence="1 12">Multi-pass membrane protein</topology>
    </subcellularLocation>
</comment>
<evidence type="ECO:0000256" key="5">
    <source>
        <dbReference type="ARBA" id="ARBA00022692"/>
    </source>
</evidence>
<accession>A0A9J9LDB2</accession>
<dbReference type="InterPro" id="IPR039426">
    <property type="entry name" value="TonB-dep_rcpt-like"/>
</dbReference>
<feature type="signal peptide" evidence="15">
    <location>
        <begin position="1"/>
        <end position="30"/>
    </location>
</feature>
<dbReference type="Pfam" id="PF07715">
    <property type="entry name" value="Plug"/>
    <property type="match status" value="1"/>
</dbReference>
<feature type="domain" description="TonB-dependent receptor plug" evidence="17">
    <location>
        <begin position="56"/>
        <end position="164"/>
    </location>
</feature>
<dbReference type="InterPro" id="IPR012910">
    <property type="entry name" value="Plug_dom"/>
</dbReference>
<dbReference type="GO" id="GO:0006826">
    <property type="term" value="P:iron ion transport"/>
    <property type="evidence" value="ECO:0007669"/>
    <property type="project" value="UniProtKB-KW"/>
</dbReference>
<dbReference type="AlphaFoldDB" id="A0A9J9LDB2"/>
<feature type="chain" id="PRO_5039951718" evidence="15">
    <location>
        <begin position="31"/>
        <end position="725"/>
    </location>
</feature>
<dbReference type="PROSITE" id="PS01156">
    <property type="entry name" value="TONB_DEPENDENT_REC_2"/>
    <property type="match status" value="1"/>
</dbReference>
<dbReference type="InterPro" id="IPR010917">
    <property type="entry name" value="TonB_rcpt_CS"/>
</dbReference>
<gene>
    <name evidence="18" type="ordered locus">Swit_3103</name>
</gene>
<dbReference type="EMBL" id="CP000699">
    <property type="protein sequence ID" value="ABQ69452.1"/>
    <property type="molecule type" value="Genomic_DNA"/>
</dbReference>
<dbReference type="PANTHER" id="PTHR32552:SF81">
    <property type="entry name" value="TONB-DEPENDENT OUTER MEMBRANE RECEPTOR"/>
    <property type="match status" value="1"/>
</dbReference>
<keyword evidence="3 12" id="KW-1134">Transmembrane beta strand</keyword>
<keyword evidence="19" id="KW-1185">Reference proteome</keyword>
<evidence type="ECO:0000259" key="17">
    <source>
        <dbReference type="Pfam" id="PF07715"/>
    </source>
</evidence>